<dbReference type="GO" id="GO:0004180">
    <property type="term" value="F:carboxypeptidase activity"/>
    <property type="evidence" value="ECO:0007669"/>
    <property type="project" value="UniProtKB-KW"/>
</dbReference>
<dbReference type="SUPFAM" id="SSF52317">
    <property type="entry name" value="Class I glutamine amidotransferase-like"/>
    <property type="match status" value="1"/>
</dbReference>
<dbReference type="OrthoDB" id="9807329at2"/>
<keyword evidence="5" id="KW-0720">Serine protease</keyword>
<organism evidence="9 10">
    <name type="scientific">Nocardioides psychrotolerans</name>
    <dbReference type="NCBI Taxonomy" id="1005945"/>
    <lineage>
        <taxon>Bacteria</taxon>
        <taxon>Bacillati</taxon>
        <taxon>Actinomycetota</taxon>
        <taxon>Actinomycetes</taxon>
        <taxon>Propionibacteriales</taxon>
        <taxon>Nocardioidaceae</taxon>
        <taxon>Nocardioides</taxon>
    </lineage>
</organism>
<dbReference type="GO" id="GO:0008236">
    <property type="term" value="F:serine-type peptidase activity"/>
    <property type="evidence" value="ECO:0007669"/>
    <property type="project" value="UniProtKB-KW"/>
</dbReference>
<gene>
    <name evidence="9" type="ORF">SAMN05216561_102134</name>
</gene>
<dbReference type="Gene3D" id="3.50.30.60">
    <property type="entry name" value="LD-carboxypeptidase A C-terminal domain-like"/>
    <property type="match status" value="1"/>
</dbReference>
<dbReference type="RefSeq" id="WP_091110252.1">
    <property type="nucleotide sequence ID" value="NZ_BKAF01000002.1"/>
</dbReference>
<dbReference type="STRING" id="1005945.SAMN05216561_102134"/>
<dbReference type="Pfam" id="PF17676">
    <property type="entry name" value="Peptidase_S66C"/>
    <property type="match status" value="1"/>
</dbReference>
<feature type="domain" description="LD-carboxypeptidase N-terminal" evidence="7">
    <location>
        <begin position="13"/>
        <end position="132"/>
    </location>
</feature>
<dbReference type="PIRSF" id="PIRSF028757">
    <property type="entry name" value="LD-carboxypeptidase"/>
    <property type="match status" value="1"/>
</dbReference>
<dbReference type="EMBL" id="FOQG01000002">
    <property type="protein sequence ID" value="SFH75746.1"/>
    <property type="molecule type" value="Genomic_DNA"/>
</dbReference>
<comment type="similarity">
    <text evidence="1">Belongs to the peptidase S66 family.</text>
</comment>
<feature type="active site" description="Nucleophile" evidence="6">
    <location>
        <position position="112"/>
    </location>
</feature>
<dbReference type="CDD" id="cd07062">
    <property type="entry name" value="Peptidase_S66_mccF_like"/>
    <property type="match status" value="1"/>
</dbReference>
<keyword evidence="3" id="KW-0645">Protease</keyword>
<sequence length="337" mass="36305">MLFPRALQPGDRIGVTSPSSGVDARLWPRLEAGVASLRDRGFEVVVGECMSADRVTSAPKERRAAELMSMLLDPEVRAVVPPWGGELAIDLLDELDWDALAQAEPTWTVGFSDSTAWMLPLTLRLGWATLHGSNLMDTPYVPPEGLLHWVDVASATEPFVQTSPGRFRDSGWDDYAGDPGVSTMTLDGIGSWTLVGGGGLDVTGRLVGGCVEIMTALAGTPYGDVPAFGRAHAEEGLIVYLEVADYPAYDVARILHGLRYAGWFDEAEAILIGRTRAKGFDDLSQHEAVIDALGMLDVPIVLDVECGHAQPFLPLVNGALARVVVDDRRREITQTLG</sequence>
<dbReference type="Pfam" id="PF02016">
    <property type="entry name" value="Peptidase_S66"/>
    <property type="match status" value="1"/>
</dbReference>
<evidence type="ECO:0000259" key="7">
    <source>
        <dbReference type="Pfam" id="PF02016"/>
    </source>
</evidence>
<dbReference type="InterPro" id="IPR040449">
    <property type="entry name" value="Peptidase_S66_N"/>
</dbReference>
<dbReference type="InterPro" id="IPR040921">
    <property type="entry name" value="Peptidase_S66C"/>
</dbReference>
<name>A0A1I3CN39_9ACTN</name>
<feature type="domain" description="LD-carboxypeptidase C-terminal" evidence="8">
    <location>
        <begin position="203"/>
        <end position="323"/>
    </location>
</feature>
<dbReference type="Proteomes" id="UP000198649">
    <property type="component" value="Unassembled WGS sequence"/>
</dbReference>
<evidence type="ECO:0000313" key="10">
    <source>
        <dbReference type="Proteomes" id="UP000198649"/>
    </source>
</evidence>
<reference evidence="9 10" key="1">
    <citation type="submission" date="2016-10" db="EMBL/GenBank/DDBJ databases">
        <authorList>
            <person name="de Groot N.N."/>
        </authorList>
    </citation>
    <scope>NUCLEOTIDE SEQUENCE [LARGE SCALE GENOMIC DNA]</scope>
    <source>
        <strain evidence="9 10">CGMCC 1.11156</strain>
    </source>
</reference>
<feature type="active site" description="Charge relay system" evidence="6">
    <location>
        <position position="242"/>
    </location>
</feature>
<evidence type="ECO:0000256" key="4">
    <source>
        <dbReference type="ARBA" id="ARBA00022801"/>
    </source>
</evidence>
<evidence type="ECO:0000256" key="6">
    <source>
        <dbReference type="PIRSR" id="PIRSR028757-1"/>
    </source>
</evidence>
<evidence type="ECO:0000259" key="8">
    <source>
        <dbReference type="Pfam" id="PF17676"/>
    </source>
</evidence>
<evidence type="ECO:0000313" key="9">
    <source>
        <dbReference type="EMBL" id="SFH75746.1"/>
    </source>
</evidence>
<dbReference type="GO" id="GO:0006508">
    <property type="term" value="P:proteolysis"/>
    <property type="evidence" value="ECO:0007669"/>
    <property type="project" value="UniProtKB-KW"/>
</dbReference>
<proteinExistence type="inferred from homology"/>
<keyword evidence="10" id="KW-1185">Reference proteome</keyword>
<dbReference type="InterPro" id="IPR027461">
    <property type="entry name" value="Carboxypeptidase_A_C_sf"/>
</dbReference>
<evidence type="ECO:0000256" key="2">
    <source>
        <dbReference type="ARBA" id="ARBA00022645"/>
    </source>
</evidence>
<feature type="active site" description="Charge relay system" evidence="6">
    <location>
        <position position="308"/>
    </location>
</feature>
<evidence type="ECO:0000256" key="3">
    <source>
        <dbReference type="ARBA" id="ARBA00022670"/>
    </source>
</evidence>
<dbReference type="PANTHER" id="PTHR30237">
    <property type="entry name" value="MURAMOYLTETRAPEPTIDE CARBOXYPEPTIDASE"/>
    <property type="match status" value="1"/>
</dbReference>
<dbReference type="InterPro" id="IPR029062">
    <property type="entry name" value="Class_I_gatase-like"/>
</dbReference>
<dbReference type="PANTHER" id="PTHR30237:SF2">
    <property type="entry name" value="MUREIN TETRAPEPTIDE CARBOXYPEPTIDASE"/>
    <property type="match status" value="1"/>
</dbReference>
<dbReference type="InterPro" id="IPR003507">
    <property type="entry name" value="S66_fam"/>
</dbReference>
<protein>
    <submittedName>
        <fullName evidence="9">Muramoyltetrapeptide carboxypeptidase LdcA (Peptidoglycan recycling)</fullName>
    </submittedName>
</protein>
<keyword evidence="2 9" id="KW-0121">Carboxypeptidase</keyword>
<evidence type="ECO:0000256" key="5">
    <source>
        <dbReference type="ARBA" id="ARBA00022825"/>
    </source>
</evidence>
<dbReference type="AlphaFoldDB" id="A0A1I3CN39"/>
<dbReference type="SUPFAM" id="SSF141986">
    <property type="entry name" value="LD-carboxypeptidase A C-terminal domain-like"/>
    <property type="match status" value="1"/>
</dbReference>
<accession>A0A1I3CN39</accession>
<keyword evidence="4" id="KW-0378">Hydrolase</keyword>
<evidence type="ECO:0000256" key="1">
    <source>
        <dbReference type="ARBA" id="ARBA00010233"/>
    </source>
</evidence>
<dbReference type="InterPro" id="IPR027478">
    <property type="entry name" value="LdcA_N"/>
</dbReference>
<dbReference type="Gene3D" id="3.40.50.10740">
    <property type="entry name" value="Class I glutamine amidotransferase-like"/>
    <property type="match status" value="1"/>
</dbReference>